<proteinExistence type="predicted"/>
<dbReference type="EMBL" id="JACVHL010000002">
    <property type="protein sequence ID" value="MCC3804039.1"/>
    <property type="molecule type" value="Genomic_DNA"/>
</dbReference>
<dbReference type="AlphaFoldDB" id="A0A9Q3U825"/>
<evidence type="ECO:0000313" key="1">
    <source>
        <dbReference type="EMBL" id="MCC3804039.1"/>
    </source>
</evidence>
<dbReference type="Proteomes" id="UP000726777">
    <property type="component" value="Unassembled WGS sequence"/>
</dbReference>
<accession>A0A9Q3U825</accession>
<sequence>MFEIMVTTLSGIGIFLTWKVSSLNRELNSHKQERDVLLSQLEQRLESKPDLSLPLVISDTPLTREGAISAHEEVLKQVLDYPYYTISPMYHFASGTLSGWFRSGLITQDDFHRMDYELTHEVVGRLRELKKQAGE</sequence>
<organism evidence="1 2">
    <name type="scientific">Vibrio parahaemolyticus</name>
    <dbReference type="NCBI Taxonomy" id="670"/>
    <lineage>
        <taxon>Bacteria</taxon>
        <taxon>Pseudomonadati</taxon>
        <taxon>Pseudomonadota</taxon>
        <taxon>Gammaproteobacteria</taxon>
        <taxon>Vibrionales</taxon>
        <taxon>Vibrionaceae</taxon>
        <taxon>Vibrio</taxon>
    </lineage>
</organism>
<name>A0A9Q3U825_VIBPH</name>
<reference evidence="1" key="1">
    <citation type="submission" date="2020-09" db="EMBL/GenBank/DDBJ databases">
        <title>Genome sequence of Vibrio parahaemolyticus isolates.</title>
        <authorList>
            <person name="Hammerl J.A."/>
            <person name="Strauch E."/>
        </authorList>
    </citation>
    <scope>NUCLEOTIDE SEQUENCE</scope>
    <source>
        <strain evidence="1">17-VB00146</strain>
    </source>
</reference>
<comment type="caution">
    <text evidence="1">The sequence shown here is derived from an EMBL/GenBank/DDBJ whole genome shotgun (WGS) entry which is preliminary data.</text>
</comment>
<gene>
    <name evidence="1" type="ORF">IB292_03200</name>
</gene>
<dbReference type="RefSeq" id="WP_228085712.1">
    <property type="nucleotide sequence ID" value="NZ_JACVHL010000002.1"/>
</dbReference>
<evidence type="ECO:0000313" key="2">
    <source>
        <dbReference type="Proteomes" id="UP000726777"/>
    </source>
</evidence>
<protein>
    <submittedName>
        <fullName evidence="1">Uncharacterized protein</fullName>
    </submittedName>
</protein>